<evidence type="ECO:0000259" key="2">
    <source>
        <dbReference type="Pfam" id="PF24924"/>
    </source>
</evidence>
<evidence type="ECO:0000256" key="1">
    <source>
        <dbReference type="SAM" id="Coils"/>
    </source>
</evidence>
<sequence>MIDQYGTNFGRCEGANPSSRVTNSRIRLLVLRRPKIEVPVHVRLLIRKFVMENEFLDKVEDNAAIRTWSEKTQLEKGDSLIEGYTLKLCEYTRVSVTQNDLQELKEIWDQWDEETKRLFYGSYGDLPYLLDIKVQVDRAYSRAVNALTNVTGMSKQWIAARHHGLMIFPRALGYIDEAVLDLFDRLDKGVTPVPAISAETFRSLSACRRAREGGSIVSENYSPLREISIMPRRDDILEENWIALIRNLQEEDVEWRAPWLVPDEVLYRCGNFDWGAVGYAPLLVLRQYRSRQFIPVTHRLAQFEFTYGGVNYKKKIKEISNAWSQIRRMKRVVVGPMTTAEYNGWRDRRVNDNIPKLGKEGTRSMQEYLQEVPFELEIIKQDFEKRNLELGKKIEQLEEEKMHLRLDVDVQKLEAEKLRKGKRKAEEDLDSLKADYKKLRMSMRTSGLGKTSE</sequence>
<feature type="coiled-coil region" evidence="1">
    <location>
        <begin position="380"/>
        <end position="442"/>
    </location>
</feature>
<dbReference type="InterPro" id="IPR056647">
    <property type="entry name" value="DUF7745"/>
</dbReference>
<comment type="caution">
    <text evidence="3">The sequence shown here is derived from an EMBL/GenBank/DDBJ whole genome shotgun (WGS) entry which is preliminary data.</text>
</comment>
<dbReference type="Pfam" id="PF24924">
    <property type="entry name" value="DUF7745"/>
    <property type="match status" value="1"/>
</dbReference>
<dbReference type="Proteomes" id="UP000701853">
    <property type="component" value="Chromosome 12"/>
</dbReference>
<evidence type="ECO:0000313" key="4">
    <source>
        <dbReference type="Proteomes" id="UP000701853"/>
    </source>
</evidence>
<keyword evidence="1" id="KW-0175">Coiled coil</keyword>
<feature type="domain" description="DUF7745" evidence="2">
    <location>
        <begin position="163"/>
        <end position="350"/>
    </location>
</feature>
<name>A0A8J5YB38_9ROSI</name>
<dbReference type="EMBL" id="JAHUZN010000012">
    <property type="protein sequence ID" value="KAG8474330.1"/>
    <property type="molecule type" value="Genomic_DNA"/>
</dbReference>
<dbReference type="AlphaFoldDB" id="A0A8J5YB38"/>
<dbReference type="PANTHER" id="PTHR48200:SF1">
    <property type="entry name" value="AMINOTRANSFERASE-LIKE PLANT MOBILE DOMAIN-CONTAINING PROTEIN"/>
    <property type="match status" value="1"/>
</dbReference>
<organism evidence="3 4">
    <name type="scientific">Gossypium anomalum</name>
    <dbReference type="NCBI Taxonomy" id="47600"/>
    <lineage>
        <taxon>Eukaryota</taxon>
        <taxon>Viridiplantae</taxon>
        <taxon>Streptophyta</taxon>
        <taxon>Embryophyta</taxon>
        <taxon>Tracheophyta</taxon>
        <taxon>Spermatophyta</taxon>
        <taxon>Magnoliopsida</taxon>
        <taxon>eudicotyledons</taxon>
        <taxon>Gunneridae</taxon>
        <taxon>Pentapetalae</taxon>
        <taxon>rosids</taxon>
        <taxon>malvids</taxon>
        <taxon>Malvales</taxon>
        <taxon>Malvaceae</taxon>
        <taxon>Malvoideae</taxon>
        <taxon>Gossypium</taxon>
    </lineage>
</organism>
<evidence type="ECO:0000313" key="3">
    <source>
        <dbReference type="EMBL" id="KAG8474330.1"/>
    </source>
</evidence>
<protein>
    <recommendedName>
        <fullName evidence="2">DUF7745 domain-containing protein</fullName>
    </recommendedName>
</protein>
<accession>A0A8J5YB38</accession>
<reference evidence="3 4" key="1">
    <citation type="journal article" date="2021" name="bioRxiv">
        <title>The Gossypium anomalum genome as a resource for cotton improvement and evolutionary analysis of hybrid incompatibility.</title>
        <authorList>
            <person name="Grover C.E."/>
            <person name="Yuan D."/>
            <person name="Arick M.A."/>
            <person name="Miller E.R."/>
            <person name="Hu G."/>
            <person name="Peterson D.G."/>
            <person name="Wendel J.F."/>
            <person name="Udall J.A."/>
        </authorList>
    </citation>
    <scope>NUCLEOTIDE SEQUENCE [LARGE SCALE GENOMIC DNA]</scope>
    <source>
        <strain evidence="3">JFW-Udall</strain>
        <tissue evidence="3">Leaf</tissue>
    </source>
</reference>
<dbReference type="OrthoDB" id="968951at2759"/>
<dbReference type="PANTHER" id="PTHR48200">
    <property type="entry name" value="PROTEIN, PUTATIVE-RELATED"/>
    <property type="match status" value="1"/>
</dbReference>
<keyword evidence="4" id="KW-1185">Reference proteome</keyword>
<proteinExistence type="predicted"/>
<gene>
    <name evidence="3" type="ORF">CXB51_034067</name>
</gene>